<keyword evidence="1" id="KW-0472">Membrane</keyword>
<accession>A0A291QXL2</accession>
<feature type="transmembrane region" description="Helical" evidence="1">
    <location>
        <begin position="37"/>
        <end position="56"/>
    </location>
</feature>
<organism evidence="2 3">
    <name type="scientific">Chitinophaga caeni</name>
    <dbReference type="NCBI Taxonomy" id="2029983"/>
    <lineage>
        <taxon>Bacteria</taxon>
        <taxon>Pseudomonadati</taxon>
        <taxon>Bacteroidota</taxon>
        <taxon>Chitinophagia</taxon>
        <taxon>Chitinophagales</taxon>
        <taxon>Chitinophagaceae</taxon>
        <taxon>Chitinophaga</taxon>
    </lineage>
</organism>
<dbReference type="OrthoDB" id="678120at2"/>
<evidence type="ECO:0000313" key="2">
    <source>
        <dbReference type="EMBL" id="ATL48769.1"/>
    </source>
</evidence>
<keyword evidence="3" id="KW-1185">Reference proteome</keyword>
<gene>
    <name evidence="2" type="ORF">COR50_17255</name>
</gene>
<proteinExistence type="predicted"/>
<evidence type="ECO:0000313" key="3">
    <source>
        <dbReference type="Proteomes" id="UP000220133"/>
    </source>
</evidence>
<sequence length="108" mass="11929">MLFSILLLIHFLAFVTYLIHLALLWPTKGAAPRGKAGLILGVILLLTGALLVWISYPHINYYKVVPKTLAFLVVTLINIRFGERDLSKAAYFGLFGLTISAGCIAIFH</sequence>
<dbReference type="KEGG" id="cbae:COR50_17255"/>
<dbReference type="RefSeq" id="WP_098195142.1">
    <property type="nucleotide sequence ID" value="NZ_CP023777.1"/>
</dbReference>
<feature type="transmembrane region" description="Helical" evidence="1">
    <location>
        <begin position="6"/>
        <end position="25"/>
    </location>
</feature>
<dbReference type="EMBL" id="CP023777">
    <property type="protein sequence ID" value="ATL48769.1"/>
    <property type="molecule type" value="Genomic_DNA"/>
</dbReference>
<dbReference type="AlphaFoldDB" id="A0A291QXL2"/>
<protein>
    <submittedName>
        <fullName evidence="2">Uncharacterized protein</fullName>
    </submittedName>
</protein>
<feature type="transmembrane region" description="Helical" evidence="1">
    <location>
        <begin position="89"/>
        <end position="107"/>
    </location>
</feature>
<reference evidence="2 3" key="1">
    <citation type="submission" date="2017-10" db="EMBL/GenBank/DDBJ databases">
        <title>Paenichitinophaga pekingensis gen. nov., sp. nov., isolated from activated sludge.</title>
        <authorList>
            <person name="Jin D."/>
            <person name="Kong X."/>
            <person name="Deng Y."/>
            <person name="Bai Z."/>
        </authorList>
    </citation>
    <scope>NUCLEOTIDE SEQUENCE [LARGE SCALE GENOMIC DNA]</scope>
    <source>
        <strain evidence="2 3">13</strain>
    </source>
</reference>
<evidence type="ECO:0000256" key="1">
    <source>
        <dbReference type="SAM" id="Phobius"/>
    </source>
</evidence>
<dbReference type="Proteomes" id="UP000220133">
    <property type="component" value="Chromosome"/>
</dbReference>
<name>A0A291QXL2_9BACT</name>
<keyword evidence="1" id="KW-0812">Transmembrane</keyword>
<keyword evidence="1" id="KW-1133">Transmembrane helix</keyword>